<organism evidence="6 7">
    <name type="scientific">Paenibacillus aceris</name>
    <dbReference type="NCBI Taxonomy" id="869555"/>
    <lineage>
        <taxon>Bacteria</taxon>
        <taxon>Bacillati</taxon>
        <taxon>Bacillota</taxon>
        <taxon>Bacilli</taxon>
        <taxon>Bacillales</taxon>
        <taxon>Paenibacillaceae</taxon>
        <taxon>Paenibacillus</taxon>
    </lineage>
</organism>
<keyword evidence="2 6" id="KW-0560">Oxidoreductase</keyword>
<evidence type="ECO:0000256" key="2">
    <source>
        <dbReference type="ARBA" id="ARBA00023002"/>
    </source>
</evidence>
<dbReference type="InterPro" id="IPR018211">
    <property type="entry name" value="ADH_Fe_CS"/>
</dbReference>
<dbReference type="CDD" id="cd08551">
    <property type="entry name" value="Fe-ADH"/>
    <property type="match status" value="1"/>
</dbReference>
<dbReference type="Pfam" id="PF25137">
    <property type="entry name" value="ADH_Fe_C"/>
    <property type="match status" value="1"/>
</dbReference>
<dbReference type="InterPro" id="IPR039697">
    <property type="entry name" value="Alcohol_dehydrogenase_Fe"/>
</dbReference>
<dbReference type="InterPro" id="IPR056798">
    <property type="entry name" value="ADH_Fe_C"/>
</dbReference>
<evidence type="ECO:0000313" key="7">
    <source>
        <dbReference type="Proteomes" id="UP001519344"/>
    </source>
</evidence>
<name>A0ABS4I6K8_9BACL</name>
<dbReference type="PANTHER" id="PTHR11496">
    <property type="entry name" value="ALCOHOL DEHYDROGENASE"/>
    <property type="match status" value="1"/>
</dbReference>
<comment type="caution">
    <text evidence="6">The sequence shown here is derived from an EMBL/GenBank/DDBJ whole genome shotgun (WGS) entry which is preliminary data.</text>
</comment>
<dbReference type="EMBL" id="JAGGKV010000019">
    <property type="protein sequence ID" value="MBP1966161.1"/>
    <property type="molecule type" value="Genomic_DNA"/>
</dbReference>
<dbReference type="PANTHER" id="PTHR11496:SF102">
    <property type="entry name" value="ALCOHOL DEHYDROGENASE 4"/>
    <property type="match status" value="1"/>
</dbReference>
<protein>
    <submittedName>
        <fullName evidence="6">Alcohol dehydrogenase</fullName>
        <ecNumber evidence="6">1.1.1.1</ecNumber>
    </submittedName>
</protein>
<dbReference type="PROSITE" id="PS00913">
    <property type="entry name" value="ADH_IRON_1"/>
    <property type="match status" value="1"/>
</dbReference>
<dbReference type="Gene3D" id="1.20.1090.10">
    <property type="entry name" value="Dehydroquinate synthase-like - alpha domain"/>
    <property type="match status" value="1"/>
</dbReference>
<dbReference type="InterPro" id="IPR001670">
    <property type="entry name" value="ADH_Fe/GldA"/>
</dbReference>
<dbReference type="SUPFAM" id="SSF56796">
    <property type="entry name" value="Dehydroquinate synthase-like"/>
    <property type="match status" value="1"/>
</dbReference>
<dbReference type="EC" id="1.1.1.1" evidence="6"/>
<dbReference type="Pfam" id="PF00465">
    <property type="entry name" value="Fe-ADH"/>
    <property type="match status" value="1"/>
</dbReference>
<evidence type="ECO:0000256" key="1">
    <source>
        <dbReference type="ARBA" id="ARBA00007358"/>
    </source>
</evidence>
<dbReference type="Proteomes" id="UP001519344">
    <property type="component" value="Unassembled WGS sequence"/>
</dbReference>
<dbReference type="GO" id="GO:0004022">
    <property type="term" value="F:alcohol dehydrogenase (NAD+) activity"/>
    <property type="evidence" value="ECO:0007669"/>
    <property type="project" value="UniProtKB-EC"/>
</dbReference>
<keyword evidence="3" id="KW-0520">NAD</keyword>
<sequence>MINRIFRYELPTIVEFGNGAAKTLPHHVRELGGSKVLIVSDPGVLRAGGVERLTAPLSEEQIPYVIYSDIEPDPNIESVAAATELAKTEGCDLVVGIGGGSSLDTAKAVGLMLVNEGNIRDYVGINKVPRKGAPVIAIPTTAGTGSELTIWSVLSDKKAKVKLSVGSPYNCPSLALCDPELTASLPASLTASTGMDALTHALESYVNKATQPISEGMSVQAMKMIARSLRTAVVQGENLQARHDMLLASLIAAMAFNPTRLGLSHALAIPLGAHFKIPHGIVNAILLPEVMTFNLIGNLEKFKEIAVIFGEKTDHLSLREAADLSVSAIRRLKEDIGITQTLSDYGVTEEALDMIAEEAMQSGNVPVNPVKPTHEDLKQLCRAAMSKTNAITAR</sequence>
<dbReference type="Gene3D" id="3.40.50.1970">
    <property type="match status" value="1"/>
</dbReference>
<gene>
    <name evidence="6" type="ORF">J2Z65_005420</name>
</gene>
<feature type="domain" description="Fe-containing alcohol dehydrogenase-like C-terminal" evidence="5">
    <location>
        <begin position="190"/>
        <end position="385"/>
    </location>
</feature>
<accession>A0ABS4I6K8</accession>
<comment type="similarity">
    <text evidence="1">Belongs to the iron-containing alcohol dehydrogenase family.</text>
</comment>
<evidence type="ECO:0000259" key="5">
    <source>
        <dbReference type="Pfam" id="PF25137"/>
    </source>
</evidence>
<reference evidence="6 7" key="1">
    <citation type="submission" date="2021-03" db="EMBL/GenBank/DDBJ databases">
        <title>Genomic Encyclopedia of Type Strains, Phase IV (KMG-IV): sequencing the most valuable type-strain genomes for metagenomic binning, comparative biology and taxonomic classification.</title>
        <authorList>
            <person name="Goeker M."/>
        </authorList>
    </citation>
    <scope>NUCLEOTIDE SEQUENCE [LARGE SCALE GENOMIC DNA]</scope>
    <source>
        <strain evidence="6 7">DSM 24950</strain>
    </source>
</reference>
<evidence type="ECO:0000259" key="4">
    <source>
        <dbReference type="Pfam" id="PF00465"/>
    </source>
</evidence>
<evidence type="ECO:0000256" key="3">
    <source>
        <dbReference type="ARBA" id="ARBA00023027"/>
    </source>
</evidence>
<feature type="domain" description="Alcohol dehydrogenase iron-type/glycerol dehydrogenase GldA" evidence="4">
    <location>
        <begin position="11"/>
        <end position="179"/>
    </location>
</feature>
<dbReference type="RefSeq" id="WP_167052199.1">
    <property type="nucleotide sequence ID" value="NZ_JAAOZR010000002.1"/>
</dbReference>
<proteinExistence type="inferred from homology"/>
<evidence type="ECO:0000313" key="6">
    <source>
        <dbReference type="EMBL" id="MBP1966161.1"/>
    </source>
</evidence>
<keyword evidence="7" id="KW-1185">Reference proteome</keyword>